<dbReference type="Proteomes" id="UP000837857">
    <property type="component" value="Chromosome 1"/>
</dbReference>
<name>A0ABN8HK02_9NEOP</name>
<keyword evidence="2" id="KW-1185">Reference proteome</keyword>
<dbReference type="EMBL" id="OW152813">
    <property type="protein sequence ID" value="CAH2034803.1"/>
    <property type="molecule type" value="Genomic_DNA"/>
</dbReference>
<accession>A0ABN8HK02</accession>
<evidence type="ECO:0000313" key="1">
    <source>
        <dbReference type="EMBL" id="CAH2034803.1"/>
    </source>
</evidence>
<gene>
    <name evidence="1" type="ORF">IPOD504_LOCUS296</name>
</gene>
<evidence type="ECO:0000313" key="2">
    <source>
        <dbReference type="Proteomes" id="UP000837857"/>
    </source>
</evidence>
<reference evidence="1" key="1">
    <citation type="submission" date="2022-03" db="EMBL/GenBank/DDBJ databases">
        <authorList>
            <person name="Martin H S."/>
        </authorList>
    </citation>
    <scope>NUCLEOTIDE SEQUENCE</scope>
</reference>
<sequence>MVLRGRICHSALANASRSQSNQWLPLDDAQKATAGRKRLIRATRVAPLSVSHVGGRAIGGVEPTQFGRHSGTVISVQNAATTPRYALSRMQCAGLS</sequence>
<proteinExistence type="predicted"/>
<feature type="non-terminal residue" evidence="1">
    <location>
        <position position="96"/>
    </location>
</feature>
<organism evidence="1 2">
    <name type="scientific">Iphiclides podalirius</name>
    <name type="common">scarce swallowtail</name>
    <dbReference type="NCBI Taxonomy" id="110791"/>
    <lineage>
        <taxon>Eukaryota</taxon>
        <taxon>Metazoa</taxon>
        <taxon>Ecdysozoa</taxon>
        <taxon>Arthropoda</taxon>
        <taxon>Hexapoda</taxon>
        <taxon>Insecta</taxon>
        <taxon>Pterygota</taxon>
        <taxon>Neoptera</taxon>
        <taxon>Endopterygota</taxon>
        <taxon>Lepidoptera</taxon>
        <taxon>Glossata</taxon>
        <taxon>Ditrysia</taxon>
        <taxon>Papilionoidea</taxon>
        <taxon>Papilionidae</taxon>
        <taxon>Papilioninae</taxon>
        <taxon>Iphiclides</taxon>
    </lineage>
</organism>
<protein>
    <submittedName>
        <fullName evidence="1">Uncharacterized protein</fullName>
    </submittedName>
</protein>